<feature type="non-terminal residue" evidence="5">
    <location>
        <position position="1"/>
    </location>
</feature>
<gene>
    <name evidence="5" type="ORF">AFUS01_LOCUS24184</name>
</gene>
<accession>A0A8J2K9H4</accession>
<dbReference type="SMART" id="SM00032">
    <property type="entry name" value="CCP"/>
    <property type="match status" value="2"/>
</dbReference>
<dbReference type="Pfam" id="PF00084">
    <property type="entry name" value="Sushi"/>
    <property type="match status" value="2"/>
</dbReference>
<evidence type="ECO:0000313" key="5">
    <source>
        <dbReference type="EMBL" id="CAG7785566.1"/>
    </source>
</evidence>
<evidence type="ECO:0000256" key="2">
    <source>
        <dbReference type="PROSITE-ProRule" id="PRU00302"/>
    </source>
</evidence>
<comment type="caution">
    <text evidence="5">The sequence shown here is derived from an EMBL/GenBank/DDBJ whole genome shotgun (WGS) entry which is preliminary data.</text>
</comment>
<dbReference type="AlphaFoldDB" id="A0A8J2K9H4"/>
<feature type="region of interest" description="Disordered" evidence="3">
    <location>
        <begin position="34"/>
        <end position="70"/>
    </location>
</feature>
<dbReference type="EMBL" id="CAJVCH010298856">
    <property type="protein sequence ID" value="CAG7785566.1"/>
    <property type="molecule type" value="Genomic_DNA"/>
</dbReference>
<name>A0A8J2K9H4_9HEXA</name>
<protein>
    <recommendedName>
        <fullName evidence="4">Sushi domain-containing protein</fullName>
    </recommendedName>
</protein>
<feature type="domain" description="Sushi" evidence="4">
    <location>
        <begin position="140"/>
        <end position="206"/>
    </location>
</feature>
<evidence type="ECO:0000256" key="3">
    <source>
        <dbReference type="SAM" id="MobiDB-lite"/>
    </source>
</evidence>
<dbReference type="InterPro" id="IPR000436">
    <property type="entry name" value="Sushi_SCR_CCP_dom"/>
</dbReference>
<dbReference type="Proteomes" id="UP000708208">
    <property type="component" value="Unassembled WGS sequence"/>
</dbReference>
<comment type="caution">
    <text evidence="2">Lacks conserved residue(s) required for the propagation of feature annotation.</text>
</comment>
<feature type="domain" description="Sushi" evidence="4">
    <location>
        <begin position="74"/>
        <end position="139"/>
    </location>
</feature>
<feature type="disulfide bond" evidence="2">
    <location>
        <begin position="177"/>
        <end position="204"/>
    </location>
</feature>
<keyword evidence="2" id="KW-0768">Sushi</keyword>
<dbReference type="PROSITE" id="PS50923">
    <property type="entry name" value="SUSHI"/>
    <property type="match status" value="2"/>
</dbReference>
<keyword evidence="6" id="KW-1185">Reference proteome</keyword>
<organism evidence="5 6">
    <name type="scientific">Allacma fusca</name>
    <dbReference type="NCBI Taxonomy" id="39272"/>
    <lineage>
        <taxon>Eukaryota</taxon>
        <taxon>Metazoa</taxon>
        <taxon>Ecdysozoa</taxon>
        <taxon>Arthropoda</taxon>
        <taxon>Hexapoda</taxon>
        <taxon>Collembola</taxon>
        <taxon>Symphypleona</taxon>
        <taxon>Sminthuridae</taxon>
        <taxon>Allacma</taxon>
    </lineage>
</organism>
<feature type="disulfide bond" evidence="2">
    <location>
        <begin position="110"/>
        <end position="137"/>
    </location>
</feature>
<reference evidence="5" key="1">
    <citation type="submission" date="2021-06" db="EMBL/GenBank/DDBJ databases">
        <authorList>
            <person name="Hodson N. C."/>
            <person name="Mongue J. A."/>
            <person name="Jaron S. K."/>
        </authorList>
    </citation>
    <scope>NUCLEOTIDE SEQUENCE</scope>
</reference>
<evidence type="ECO:0000313" key="6">
    <source>
        <dbReference type="Proteomes" id="UP000708208"/>
    </source>
</evidence>
<evidence type="ECO:0000256" key="1">
    <source>
        <dbReference type="ARBA" id="ARBA00023157"/>
    </source>
</evidence>
<dbReference type="OrthoDB" id="6429043at2759"/>
<feature type="compositionally biased region" description="Gly residues" evidence="3">
    <location>
        <begin position="35"/>
        <end position="52"/>
    </location>
</feature>
<keyword evidence="1 2" id="KW-1015">Disulfide bond</keyword>
<sequence length="206" mass="23109">MECSNRNINIDENRCIPSQHPSFRWVRRKRRAIKSGGGSLLRNKGGGGGGAPGTRRQKKKNPNKDDDDYDMAPPFCDPLENEYIQKEVITPGDDENATEFSSGALLKVSCIHGFGVNLPNETVRCVQGKWKPKVPQCNALPCKIPYIIHGTLFDGNGTKALFFMESAKHMKNVYVKCSRGYVLRGSKRMVCWYGEWDVDDIPECVP</sequence>
<dbReference type="CDD" id="cd00033">
    <property type="entry name" value="CCP"/>
    <property type="match status" value="1"/>
</dbReference>
<proteinExistence type="predicted"/>
<evidence type="ECO:0000259" key="4">
    <source>
        <dbReference type="PROSITE" id="PS50923"/>
    </source>
</evidence>